<name>A0A6M3LYF5_9ZZZZ</name>
<protein>
    <submittedName>
        <fullName evidence="1">Uncharacterized protein</fullName>
    </submittedName>
</protein>
<sequence length="58" mass="6464">MTLINLIVLIEISRSIKKNIKLTIVAEKDDLISFVVNGSKAKIKIFKKIMSCNDGTTI</sequence>
<organism evidence="1">
    <name type="scientific">viral metagenome</name>
    <dbReference type="NCBI Taxonomy" id="1070528"/>
    <lineage>
        <taxon>unclassified sequences</taxon>
        <taxon>metagenomes</taxon>
        <taxon>organismal metagenomes</taxon>
    </lineage>
</organism>
<gene>
    <name evidence="1" type="ORF">MM415B06047_0001</name>
</gene>
<evidence type="ECO:0000313" key="1">
    <source>
        <dbReference type="EMBL" id="QJA97628.1"/>
    </source>
</evidence>
<proteinExistence type="predicted"/>
<reference evidence="1" key="1">
    <citation type="submission" date="2020-03" db="EMBL/GenBank/DDBJ databases">
        <title>The deep terrestrial virosphere.</title>
        <authorList>
            <person name="Holmfeldt K."/>
            <person name="Nilsson E."/>
            <person name="Simone D."/>
            <person name="Lopez-Fernandez M."/>
            <person name="Wu X."/>
            <person name="de Brujin I."/>
            <person name="Lundin D."/>
            <person name="Andersson A."/>
            <person name="Bertilsson S."/>
            <person name="Dopson M."/>
        </authorList>
    </citation>
    <scope>NUCLEOTIDE SEQUENCE</scope>
    <source>
        <strain evidence="1">MM415B06047</strain>
    </source>
</reference>
<dbReference type="EMBL" id="MT143511">
    <property type="protein sequence ID" value="QJA97628.1"/>
    <property type="molecule type" value="Genomic_DNA"/>
</dbReference>
<accession>A0A6M3LYF5</accession>
<dbReference type="AlphaFoldDB" id="A0A6M3LYF5"/>